<evidence type="ECO:0000313" key="5">
    <source>
        <dbReference type="Proteomes" id="UP001628193"/>
    </source>
</evidence>
<accession>A0ABQ0C7B9</accession>
<keyword evidence="2 4" id="KW-0808">Transferase</keyword>
<dbReference type="PANTHER" id="PTHR10259">
    <property type="entry name" value="THIOPURINE S-METHYLTRANSFERASE"/>
    <property type="match status" value="1"/>
</dbReference>
<dbReference type="Gene3D" id="3.40.50.150">
    <property type="entry name" value="Vaccinia Virus protein VP39"/>
    <property type="match status" value="1"/>
</dbReference>
<sequence length="210" mass="23731">MNTPPRQIGEFTDWESRYRSDAIDKLPWYTPEPDGDLLATLSTRAIRNGHFLDLGTGPGTQAVWLARQGFRVTGTDLSQTALESARRYAHDAGVEVTWVIDDILNTSLAGPFDWIFDRGCFHVLPPERRADYVATLHRLLAPGGLLLLKTFHVQETLMEGGPYRFDTATIEQLFSSHFQPVESRPSRFEGTLEHQPVALFTLLEPRDPRP</sequence>
<reference evidence="4 5" key="2">
    <citation type="submission" date="2024-09" db="EMBL/GenBank/DDBJ databases">
        <title>Draft genome sequence of Candidatus Magnetaquicoccaceae bacterium FCR-1.</title>
        <authorList>
            <person name="Shimoshige H."/>
            <person name="Shimamura S."/>
            <person name="Taoka A."/>
            <person name="Kobayashi H."/>
            <person name="Maekawa T."/>
        </authorList>
    </citation>
    <scope>NUCLEOTIDE SEQUENCE [LARGE SCALE GENOMIC DNA]</scope>
    <source>
        <strain evidence="4 5">FCR-1</strain>
    </source>
</reference>
<dbReference type="PANTHER" id="PTHR10259:SF11">
    <property type="entry name" value="THIOPURINE S-METHYLTRANSFERASE"/>
    <property type="match status" value="1"/>
</dbReference>
<keyword evidence="3" id="KW-0949">S-adenosyl-L-methionine</keyword>
<dbReference type="InterPro" id="IPR008854">
    <property type="entry name" value="TPMT"/>
</dbReference>
<proteinExistence type="predicted"/>
<evidence type="ECO:0000256" key="1">
    <source>
        <dbReference type="ARBA" id="ARBA00022603"/>
    </source>
</evidence>
<gene>
    <name evidence="4" type="primary">tpm</name>
    <name evidence="4" type="ORF">SIID45300_01098</name>
</gene>
<dbReference type="Proteomes" id="UP001628193">
    <property type="component" value="Unassembled WGS sequence"/>
</dbReference>
<evidence type="ECO:0000256" key="3">
    <source>
        <dbReference type="ARBA" id="ARBA00022691"/>
    </source>
</evidence>
<dbReference type="SUPFAM" id="SSF53335">
    <property type="entry name" value="S-adenosyl-L-methionine-dependent methyltransferases"/>
    <property type="match status" value="1"/>
</dbReference>
<keyword evidence="1 4" id="KW-0489">Methyltransferase</keyword>
<protein>
    <submittedName>
        <fullName evidence="4">Thiopurine S-methyltransferase</fullName>
        <ecNumber evidence="4">2.1.1.67</ecNumber>
    </submittedName>
</protein>
<dbReference type="RefSeq" id="WP_420904507.1">
    <property type="nucleotide sequence ID" value="NZ_BAAFGK010000004.1"/>
</dbReference>
<evidence type="ECO:0000256" key="2">
    <source>
        <dbReference type="ARBA" id="ARBA00022679"/>
    </source>
</evidence>
<keyword evidence="5" id="KW-1185">Reference proteome</keyword>
<dbReference type="InterPro" id="IPR029063">
    <property type="entry name" value="SAM-dependent_MTases_sf"/>
</dbReference>
<dbReference type="GO" id="GO:0008119">
    <property type="term" value="F:thiopurine S-methyltransferase activity"/>
    <property type="evidence" value="ECO:0007669"/>
    <property type="project" value="UniProtKB-EC"/>
</dbReference>
<reference evidence="4 5" key="1">
    <citation type="submission" date="2024-05" db="EMBL/GenBank/DDBJ databases">
        <authorList>
            <consortium name="Candidatus Magnetaquicoccaceae bacterium FCR-1 genome sequencing consortium"/>
            <person name="Shimoshige H."/>
            <person name="Shimamura S."/>
            <person name="Taoka A."/>
            <person name="Kobayashi H."/>
            <person name="Maekawa T."/>
        </authorList>
    </citation>
    <scope>NUCLEOTIDE SEQUENCE [LARGE SCALE GENOMIC DNA]</scope>
    <source>
        <strain evidence="4 5">FCR-1</strain>
    </source>
</reference>
<dbReference type="EMBL" id="BAAFGK010000004">
    <property type="protein sequence ID" value="GAB0056786.1"/>
    <property type="molecule type" value="Genomic_DNA"/>
</dbReference>
<evidence type="ECO:0000313" key="4">
    <source>
        <dbReference type="EMBL" id="GAB0056786.1"/>
    </source>
</evidence>
<dbReference type="EC" id="2.1.1.67" evidence="4"/>
<organism evidence="4 5">
    <name type="scientific">Candidatus Magnetaquiglobus chichijimensis</name>
    <dbReference type="NCBI Taxonomy" id="3141448"/>
    <lineage>
        <taxon>Bacteria</taxon>
        <taxon>Pseudomonadati</taxon>
        <taxon>Pseudomonadota</taxon>
        <taxon>Magnetococcia</taxon>
        <taxon>Magnetococcales</taxon>
        <taxon>Candidatus Magnetaquicoccaceae</taxon>
        <taxon>Candidatus Magnetaquiglobus</taxon>
    </lineage>
</organism>
<dbReference type="GO" id="GO:0032259">
    <property type="term" value="P:methylation"/>
    <property type="evidence" value="ECO:0007669"/>
    <property type="project" value="UniProtKB-KW"/>
</dbReference>
<name>A0ABQ0C7B9_9PROT</name>
<comment type="caution">
    <text evidence="4">The sequence shown here is derived from an EMBL/GenBank/DDBJ whole genome shotgun (WGS) entry which is preliminary data.</text>
</comment>
<dbReference type="PROSITE" id="PS51585">
    <property type="entry name" value="SAM_MT_TPMT"/>
    <property type="match status" value="1"/>
</dbReference>
<dbReference type="Pfam" id="PF05724">
    <property type="entry name" value="TPMT"/>
    <property type="match status" value="1"/>
</dbReference>
<dbReference type="CDD" id="cd02440">
    <property type="entry name" value="AdoMet_MTases"/>
    <property type="match status" value="1"/>
</dbReference>